<evidence type="ECO:0000259" key="14">
    <source>
        <dbReference type="Pfam" id="PF00999"/>
    </source>
</evidence>
<comment type="function">
    <text evidence="1">May function as sodium-coupled metabolite transporter across the chloroplast envelope.</text>
</comment>
<evidence type="ECO:0000256" key="5">
    <source>
        <dbReference type="ARBA" id="ARBA00022538"/>
    </source>
</evidence>
<dbReference type="InterPro" id="IPR006153">
    <property type="entry name" value="Cation/H_exchanger_TM"/>
</dbReference>
<feature type="region of interest" description="Disordered" evidence="12">
    <location>
        <begin position="786"/>
        <end position="816"/>
    </location>
</feature>
<evidence type="ECO:0000313" key="17">
    <source>
        <dbReference type="EMBL" id="WOK95324.1"/>
    </source>
</evidence>
<sequence>MASTSILTNQTAIFNDFADVMQFGIRDGYCFHTYPTNSGGLWLGDDPLQFPLPNLLYQISFIFILHRLLHLLLRRFHQPIHVSQIVAGLLMGNCVLGQSFTFVKTVFAPQIHEQFTNTGMFSYMIFSFMAGLKADLNMVPKVGRKALAIAVVSTALPILSVYLLFISMKHRLPDAYSKTHLLLNVCNQWSLSSFIVLSCTLSELNLLSSKLGRLTLSATLISHVLHVFAEAFLVTFLLSAKMGSPVKGVLALLSFFGMLGLIVFVLRPIIVHLIRRTPEGKPLGEASLVAVMSTALTCGVVTQLAGFDLTTGPFFLGLVLPEGEPLGATLAHRMDTFVVTLFLPLTFCSSGMRVHFEYLPDVGGWQWIEVFLCVCIVTKFIGAVLPCLYCRMTQRDTITVGLMMLCKGVDEVVINLKQYTVIILTLLFISASTAPLIKYLYRPEERYVAYKNRSLEHSKPDDELRVLACIHEQYNVNPILALLRTSGPTTSSPICLYLLHLIQLVGRADSVILPHKYKSRTSSTDAPSNSDLIVNAFRRLFEQQYPDGYVSVLPFVCICPYTTMHDDICSLALDKKATLAILPFHKYFEANGTISNSNLAAKVVNVKVLRYAPCSVGILIDNGLSGAGSLLQRVAVYFFGGPDDREALAYAVRMADYTNIELTVVWFLPPEEWRQEGREEKIDDRMMKQFQHEKVDGRRVVCREELVRDGEETVAVIRKMSPDFNLLIVGRREGKESVLTAGLSTWSEYPELGIIGDLLASTDFGGGVSTLVVRQQVIMSASEVQASDVSPKSKRQGARGFLGSDHRVHATTDELP</sequence>
<keyword evidence="4" id="KW-0813">Transport</keyword>
<dbReference type="GO" id="GO:1902600">
    <property type="term" value="P:proton transmembrane transport"/>
    <property type="evidence" value="ECO:0007669"/>
    <property type="project" value="InterPro"/>
</dbReference>
<dbReference type="Pfam" id="PF23259">
    <property type="entry name" value="CHX17_C"/>
    <property type="match status" value="1"/>
</dbReference>
<dbReference type="Proteomes" id="UP001327560">
    <property type="component" value="Chromosome 1"/>
</dbReference>
<feature type="transmembrane region" description="Helical" evidence="13">
    <location>
        <begin position="286"/>
        <end position="307"/>
    </location>
</feature>
<dbReference type="InterPro" id="IPR057290">
    <property type="entry name" value="CHX17_C"/>
</dbReference>
<dbReference type="GO" id="GO:0006813">
    <property type="term" value="P:potassium ion transport"/>
    <property type="evidence" value="ECO:0007669"/>
    <property type="project" value="UniProtKB-KW"/>
</dbReference>
<evidence type="ECO:0000256" key="6">
    <source>
        <dbReference type="ARBA" id="ARBA00022692"/>
    </source>
</evidence>
<dbReference type="GO" id="GO:0006885">
    <property type="term" value="P:regulation of pH"/>
    <property type="evidence" value="ECO:0007669"/>
    <property type="project" value="TreeGrafter"/>
</dbReference>
<name>A0AAQ3JUN2_9LILI</name>
<comment type="similarity">
    <text evidence="11">Belongs to the monovalent cation:proton antiporter 2 (CPA2) transporter (TC 2.A.37) family. CHX (TC 2.A.37.4) subfamily.</text>
</comment>
<evidence type="ECO:0000256" key="7">
    <source>
        <dbReference type="ARBA" id="ARBA00022958"/>
    </source>
</evidence>
<dbReference type="Pfam" id="PF23256">
    <property type="entry name" value="CHX17_2nd"/>
    <property type="match status" value="1"/>
</dbReference>
<keyword evidence="7" id="KW-0630">Potassium</keyword>
<keyword evidence="5" id="KW-0633">Potassium transport</keyword>
<organism evidence="17 18">
    <name type="scientific">Canna indica</name>
    <name type="common">Indian-shot</name>
    <dbReference type="NCBI Taxonomy" id="4628"/>
    <lineage>
        <taxon>Eukaryota</taxon>
        <taxon>Viridiplantae</taxon>
        <taxon>Streptophyta</taxon>
        <taxon>Embryophyta</taxon>
        <taxon>Tracheophyta</taxon>
        <taxon>Spermatophyta</taxon>
        <taxon>Magnoliopsida</taxon>
        <taxon>Liliopsida</taxon>
        <taxon>Zingiberales</taxon>
        <taxon>Cannaceae</taxon>
        <taxon>Canna</taxon>
    </lineage>
</organism>
<feature type="transmembrane region" description="Helical" evidence="13">
    <location>
        <begin position="214"/>
        <end position="238"/>
    </location>
</feature>
<dbReference type="InterPro" id="IPR050794">
    <property type="entry name" value="CPA2_transporter"/>
</dbReference>
<feature type="transmembrane region" description="Helical" evidence="13">
    <location>
        <begin position="367"/>
        <end position="389"/>
    </location>
</feature>
<feature type="domain" description="Cation/H(+) antiporter central" evidence="15">
    <location>
        <begin position="495"/>
        <end position="627"/>
    </location>
</feature>
<dbReference type="InterPro" id="IPR038770">
    <property type="entry name" value="Na+/solute_symporter_sf"/>
</dbReference>
<keyword evidence="9" id="KW-0406">Ion transport</keyword>
<keyword evidence="8 13" id="KW-1133">Transmembrane helix</keyword>
<protein>
    <submittedName>
        <fullName evidence="17">Cation/H(+) antiporter 15-like</fullName>
    </submittedName>
</protein>
<evidence type="ECO:0000256" key="4">
    <source>
        <dbReference type="ARBA" id="ARBA00022448"/>
    </source>
</evidence>
<dbReference type="Gene3D" id="3.40.50.12370">
    <property type="match status" value="1"/>
</dbReference>
<dbReference type="InterPro" id="IPR057291">
    <property type="entry name" value="CHX17_2nd"/>
</dbReference>
<dbReference type="EMBL" id="CP136890">
    <property type="protein sequence ID" value="WOK95324.1"/>
    <property type="molecule type" value="Genomic_DNA"/>
</dbReference>
<evidence type="ECO:0000256" key="11">
    <source>
        <dbReference type="ARBA" id="ARBA00038341"/>
    </source>
</evidence>
<dbReference type="GO" id="GO:0009941">
    <property type="term" value="C:chloroplast envelope"/>
    <property type="evidence" value="ECO:0007669"/>
    <property type="project" value="UniProtKB-SubCell"/>
</dbReference>
<feature type="transmembrane region" description="Helical" evidence="13">
    <location>
        <begin position="85"/>
        <end position="103"/>
    </location>
</feature>
<dbReference type="GO" id="GO:0012505">
    <property type="term" value="C:endomembrane system"/>
    <property type="evidence" value="ECO:0007669"/>
    <property type="project" value="TreeGrafter"/>
</dbReference>
<feature type="transmembrane region" description="Helical" evidence="13">
    <location>
        <begin position="421"/>
        <end position="441"/>
    </location>
</feature>
<evidence type="ECO:0000256" key="9">
    <source>
        <dbReference type="ARBA" id="ARBA00023065"/>
    </source>
</evidence>
<evidence type="ECO:0000259" key="16">
    <source>
        <dbReference type="Pfam" id="PF23259"/>
    </source>
</evidence>
<feature type="domain" description="Cation/H+ exchanger transmembrane" evidence="14">
    <location>
        <begin position="67"/>
        <end position="409"/>
    </location>
</feature>
<reference evidence="17 18" key="1">
    <citation type="submission" date="2023-10" db="EMBL/GenBank/DDBJ databases">
        <title>Chromosome-scale genome assembly provides insights into flower coloration mechanisms of Canna indica.</title>
        <authorList>
            <person name="Li C."/>
        </authorList>
    </citation>
    <scope>NUCLEOTIDE SEQUENCE [LARGE SCALE GENOMIC DNA]</scope>
    <source>
        <tissue evidence="17">Flower</tissue>
    </source>
</reference>
<evidence type="ECO:0000256" key="13">
    <source>
        <dbReference type="SAM" id="Phobius"/>
    </source>
</evidence>
<gene>
    <name evidence="17" type="ORF">Cni_G04031</name>
</gene>
<dbReference type="AlphaFoldDB" id="A0AAQ3JUN2"/>
<feature type="compositionally biased region" description="Basic and acidic residues" evidence="12">
    <location>
        <begin position="804"/>
        <end position="816"/>
    </location>
</feature>
<proteinExistence type="inferred from homology"/>
<evidence type="ECO:0000256" key="1">
    <source>
        <dbReference type="ARBA" id="ARBA00003198"/>
    </source>
</evidence>
<dbReference type="PANTHER" id="PTHR32468">
    <property type="entry name" value="CATION/H + ANTIPORTER"/>
    <property type="match status" value="1"/>
</dbReference>
<dbReference type="Pfam" id="PF00999">
    <property type="entry name" value="Na_H_Exchanger"/>
    <property type="match status" value="1"/>
</dbReference>
<evidence type="ECO:0000259" key="15">
    <source>
        <dbReference type="Pfam" id="PF23256"/>
    </source>
</evidence>
<keyword evidence="10 13" id="KW-0472">Membrane</keyword>
<feature type="transmembrane region" description="Helical" evidence="13">
    <location>
        <begin position="146"/>
        <end position="168"/>
    </location>
</feature>
<feature type="transmembrane region" description="Helical" evidence="13">
    <location>
        <begin position="115"/>
        <end position="134"/>
    </location>
</feature>
<dbReference type="GO" id="GO:0016020">
    <property type="term" value="C:membrane"/>
    <property type="evidence" value="ECO:0007669"/>
    <property type="project" value="UniProtKB-SubCell"/>
</dbReference>
<accession>A0AAQ3JUN2</accession>
<evidence type="ECO:0000313" key="18">
    <source>
        <dbReference type="Proteomes" id="UP001327560"/>
    </source>
</evidence>
<evidence type="ECO:0000256" key="10">
    <source>
        <dbReference type="ARBA" id="ARBA00023136"/>
    </source>
</evidence>
<dbReference type="PANTHER" id="PTHR32468:SF102">
    <property type="entry name" value="OS08G0117800 PROTEIN"/>
    <property type="match status" value="1"/>
</dbReference>
<feature type="domain" description="Cation/H(+) antiporter C-terminal" evidence="16">
    <location>
        <begin position="634"/>
        <end position="776"/>
    </location>
</feature>
<evidence type="ECO:0000256" key="12">
    <source>
        <dbReference type="SAM" id="MobiDB-lite"/>
    </source>
</evidence>
<keyword evidence="18" id="KW-1185">Reference proteome</keyword>
<feature type="transmembrane region" description="Helical" evidence="13">
    <location>
        <begin position="250"/>
        <end position="274"/>
    </location>
</feature>
<dbReference type="GO" id="GO:0015297">
    <property type="term" value="F:antiporter activity"/>
    <property type="evidence" value="ECO:0007669"/>
    <property type="project" value="InterPro"/>
</dbReference>
<keyword evidence="6 13" id="KW-0812">Transmembrane</keyword>
<comment type="subcellular location">
    <subcellularLocation>
        <location evidence="3">Membrane</location>
        <topology evidence="3">Multi-pass membrane protein</topology>
    </subcellularLocation>
    <subcellularLocation>
        <location evidence="2">Plastid</location>
        <location evidence="2">Chloroplast envelope</location>
    </subcellularLocation>
</comment>
<evidence type="ECO:0000256" key="2">
    <source>
        <dbReference type="ARBA" id="ARBA00004119"/>
    </source>
</evidence>
<dbReference type="Gene3D" id="1.20.1530.20">
    <property type="match status" value="1"/>
</dbReference>
<evidence type="ECO:0000256" key="8">
    <source>
        <dbReference type="ARBA" id="ARBA00022989"/>
    </source>
</evidence>
<evidence type="ECO:0000256" key="3">
    <source>
        <dbReference type="ARBA" id="ARBA00004141"/>
    </source>
</evidence>